<organism evidence="2 3">
    <name type="scientific">Hathewaya limosa</name>
    <name type="common">Clostridium limosum</name>
    <dbReference type="NCBI Taxonomy" id="1536"/>
    <lineage>
        <taxon>Bacteria</taxon>
        <taxon>Bacillati</taxon>
        <taxon>Bacillota</taxon>
        <taxon>Clostridia</taxon>
        <taxon>Eubacteriales</taxon>
        <taxon>Clostridiaceae</taxon>
        <taxon>Hathewaya</taxon>
    </lineage>
</organism>
<gene>
    <name evidence="2" type="ORF">QOZ93_002114</name>
</gene>
<dbReference type="EMBL" id="JAUSWN010000018">
    <property type="protein sequence ID" value="MDQ0480366.1"/>
    <property type="molecule type" value="Genomic_DNA"/>
</dbReference>
<feature type="transmembrane region" description="Helical" evidence="1">
    <location>
        <begin position="439"/>
        <end position="459"/>
    </location>
</feature>
<evidence type="ECO:0000313" key="3">
    <source>
        <dbReference type="Proteomes" id="UP001224418"/>
    </source>
</evidence>
<name>A0ABU0JTD7_HATLI</name>
<feature type="transmembrane region" description="Helical" evidence="1">
    <location>
        <begin position="503"/>
        <end position="526"/>
    </location>
</feature>
<sequence length="528" mass="61861">MKEKLIFLCKFLSVVIIMYLCINIYNYKTNLKYYNKPPSDKWAKGKYIDTVVNPSVNSKIISDDKDYIVTINDKENIRIYKIDKMGEVLKKKSIKVETDVLNDLFISKINNKKYYLQWNIITLDGAIVRSVFLDENFNEISKRHEEKVEESFKVDEGIIVLAFKDKVEIRDLNKNKNCSIIAKKPRFISGIRSKNNEYFITYRANDFNMIKLKYKDGEIIDDSKLCKIFEMTGQITKDIRLVSNLKESYFIIQTKRKGEYKNYLMKVDLHSNKTEITKKLELNEVEDLNDIEFYKVEDDKIYFLANSHQIMLLEGFCNDIIEFYIKDSKPVFSSILTKTKYEKLFHYGIDDIATYGIFNTDKDNYDLNFTSSNNHFKKNNNGLKESERQDAINRVIESDIYGICSLLGAEVKWLLPLLVVVCLFTMFQEKIKEGYRKKVFLGLLLTSIVFKLINNYSSIYSKAWIYVPKPINNPLIGFIVAIFSSIIIYSFAYEAYKKDTEKLFIGAMAPFVVIDMILTCTLYVQYII</sequence>
<keyword evidence="1" id="KW-0472">Membrane</keyword>
<reference evidence="2 3" key="1">
    <citation type="submission" date="2023-07" db="EMBL/GenBank/DDBJ databases">
        <title>Genomic Encyclopedia of Type Strains, Phase IV (KMG-IV): sequencing the most valuable type-strain genomes for metagenomic binning, comparative biology and taxonomic classification.</title>
        <authorList>
            <person name="Goeker M."/>
        </authorList>
    </citation>
    <scope>NUCLEOTIDE SEQUENCE [LARGE SCALE GENOMIC DNA]</scope>
    <source>
        <strain evidence="2 3">DSM 1400</strain>
    </source>
</reference>
<feature type="transmembrane region" description="Helical" evidence="1">
    <location>
        <begin position="7"/>
        <end position="27"/>
    </location>
</feature>
<feature type="transmembrane region" description="Helical" evidence="1">
    <location>
        <begin position="471"/>
        <end position="491"/>
    </location>
</feature>
<comment type="caution">
    <text evidence="2">The sequence shown here is derived from an EMBL/GenBank/DDBJ whole genome shotgun (WGS) entry which is preliminary data.</text>
</comment>
<protein>
    <submittedName>
        <fullName evidence="2">Uncharacterized protein</fullName>
    </submittedName>
</protein>
<evidence type="ECO:0000313" key="2">
    <source>
        <dbReference type="EMBL" id="MDQ0480366.1"/>
    </source>
</evidence>
<accession>A0ABU0JTD7</accession>
<keyword evidence="3" id="KW-1185">Reference proteome</keyword>
<proteinExistence type="predicted"/>
<dbReference type="Proteomes" id="UP001224418">
    <property type="component" value="Unassembled WGS sequence"/>
</dbReference>
<dbReference type="RefSeq" id="WP_307356316.1">
    <property type="nucleotide sequence ID" value="NZ_BAAACJ010000031.1"/>
</dbReference>
<keyword evidence="1" id="KW-0812">Transmembrane</keyword>
<feature type="transmembrane region" description="Helical" evidence="1">
    <location>
        <begin position="400"/>
        <end position="427"/>
    </location>
</feature>
<evidence type="ECO:0000256" key="1">
    <source>
        <dbReference type="SAM" id="Phobius"/>
    </source>
</evidence>
<keyword evidence="1" id="KW-1133">Transmembrane helix</keyword>